<dbReference type="AlphaFoldDB" id="A0A1C3RKD3"/>
<protein>
    <submittedName>
        <fullName evidence="2">Phosphonate ABC transporter phosphate-binding periplasmic component</fullName>
    </submittedName>
</protein>
<proteinExistence type="predicted"/>
<dbReference type="Pfam" id="PF12974">
    <property type="entry name" value="Phosphonate-bd"/>
    <property type="match status" value="1"/>
</dbReference>
<gene>
    <name evidence="2" type="ORF">MTBPR1_60230</name>
</gene>
<dbReference type="SUPFAM" id="SSF53850">
    <property type="entry name" value="Periplasmic binding protein-like II"/>
    <property type="match status" value="1"/>
</dbReference>
<keyword evidence="3" id="KW-1185">Reference proteome</keyword>
<dbReference type="OrthoDB" id="5343002at2"/>
<evidence type="ECO:0000313" key="2">
    <source>
        <dbReference type="EMBL" id="SCA57717.1"/>
    </source>
</evidence>
<dbReference type="PANTHER" id="PTHR35841:SF1">
    <property type="entry name" value="PHOSPHONATES-BINDING PERIPLASMIC PROTEIN"/>
    <property type="match status" value="1"/>
</dbReference>
<dbReference type="RefSeq" id="WP_069189719.1">
    <property type="nucleotide sequence ID" value="NZ_FLYE01000045.1"/>
</dbReference>
<sequence length="272" mass="30070">MKKIICSMVFLVGLQIQAAQAETQTFTFGFVPQQSAKVLVQKWGPILRYLSEETGYKLKFRTASKIPEFEKRVRNGDYDFSYMNPIHYTVFAKEPGYRAFAKQKGKMIKGILVVRKDATLKELEELSGNTLAFPAPAAFAASVLPRGSLSGAGVSFIPKYVGSHDSVYHGVAKGLYVAGGGIQRTFGTVKPEIGKQLRVLWTTKGYTPHAFASHPRIPQEVVSKIQKAFVEMFNAPSARKLLMAIGFKKGAEAAVNKDWDDVRGLGFTELPR</sequence>
<dbReference type="STRING" id="1867952.MTBPR1_60230"/>
<dbReference type="EMBL" id="FLYE01000045">
    <property type="protein sequence ID" value="SCA57717.1"/>
    <property type="molecule type" value="Genomic_DNA"/>
</dbReference>
<dbReference type="Proteomes" id="UP000231658">
    <property type="component" value="Unassembled WGS sequence"/>
</dbReference>
<keyword evidence="1" id="KW-0732">Signal</keyword>
<feature type="chain" id="PRO_5008680859" evidence="1">
    <location>
        <begin position="22"/>
        <end position="272"/>
    </location>
</feature>
<name>A0A1C3RKD3_9PROT</name>
<feature type="signal peptide" evidence="1">
    <location>
        <begin position="1"/>
        <end position="21"/>
    </location>
</feature>
<accession>A0A1C3RKD3</accession>
<evidence type="ECO:0000313" key="3">
    <source>
        <dbReference type="Proteomes" id="UP000231658"/>
    </source>
</evidence>
<dbReference type="PANTHER" id="PTHR35841">
    <property type="entry name" value="PHOSPHONATES-BINDING PERIPLASMIC PROTEIN"/>
    <property type="match status" value="1"/>
</dbReference>
<evidence type="ECO:0000256" key="1">
    <source>
        <dbReference type="SAM" id="SignalP"/>
    </source>
</evidence>
<organism evidence="2 3">
    <name type="scientific">Candidatus Terasakiella magnetica</name>
    <dbReference type="NCBI Taxonomy" id="1867952"/>
    <lineage>
        <taxon>Bacteria</taxon>
        <taxon>Pseudomonadati</taxon>
        <taxon>Pseudomonadota</taxon>
        <taxon>Alphaproteobacteria</taxon>
        <taxon>Rhodospirillales</taxon>
        <taxon>Terasakiellaceae</taxon>
        <taxon>Terasakiella</taxon>
    </lineage>
</organism>
<dbReference type="Gene3D" id="3.40.190.10">
    <property type="entry name" value="Periplasmic binding protein-like II"/>
    <property type="match status" value="2"/>
</dbReference>
<reference evidence="2 3" key="1">
    <citation type="submission" date="2016-07" db="EMBL/GenBank/DDBJ databases">
        <authorList>
            <person name="Lefevre C.T."/>
        </authorList>
    </citation>
    <scope>NUCLEOTIDE SEQUENCE [LARGE SCALE GENOMIC DNA]</scope>
    <source>
        <strain evidence="2">PR1</strain>
    </source>
</reference>